<evidence type="ECO:0000256" key="2">
    <source>
        <dbReference type="ARBA" id="ARBA00009409"/>
    </source>
</evidence>
<name>A0AAN6MET2_9PEZI</name>
<dbReference type="PANTHER" id="PTHR22993:SF9">
    <property type="entry name" value="FORMAMIDOPYRIMIDINE-DNA GLYCOSYLASE"/>
    <property type="match status" value="1"/>
</dbReference>
<feature type="region of interest" description="Disordered" evidence="10">
    <location>
        <begin position="298"/>
        <end position="414"/>
    </location>
</feature>
<evidence type="ECO:0000256" key="10">
    <source>
        <dbReference type="SAM" id="MobiDB-lite"/>
    </source>
</evidence>
<dbReference type="SUPFAM" id="SSF81624">
    <property type="entry name" value="N-terminal domain of MutM-like DNA repair proteins"/>
    <property type="match status" value="1"/>
</dbReference>
<keyword evidence="8" id="KW-0511">Multifunctional enzyme</keyword>
<dbReference type="Gene3D" id="1.10.8.50">
    <property type="match status" value="1"/>
</dbReference>
<feature type="compositionally biased region" description="Basic and acidic residues" evidence="10">
    <location>
        <begin position="350"/>
        <end position="368"/>
    </location>
</feature>
<keyword evidence="7" id="KW-0456">Lyase</keyword>
<evidence type="ECO:0000313" key="13">
    <source>
        <dbReference type="Proteomes" id="UP001303889"/>
    </source>
</evidence>
<evidence type="ECO:0000256" key="1">
    <source>
        <dbReference type="ARBA" id="ARBA00001668"/>
    </source>
</evidence>
<dbReference type="Pfam" id="PF01149">
    <property type="entry name" value="Fapy_DNA_glyco"/>
    <property type="match status" value="1"/>
</dbReference>
<dbReference type="Gene3D" id="3.20.190.10">
    <property type="entry name" value="MutM-like, N-terminal"/>
    <property type="match status" value="1"/>
</dbReference>
<dbReference type="Proteomes" id="UP001303889">
    <property type="component" value="Unassembled WGS sequence"/>
</dbReference>
<keyword evidence="3" id="KW-0227">DNA damage</keyword>
<keyword evidence="5" id="KW-0238">DNA-binding</keyword>
<dbReference type="AlphaFoldDB" id="A0AAN6MET2"/>
<gene>
    <name evidence="12" type="ORF">C8A05DRAFT_46887</name>
</gene>
<dbReference type="GO" id="GO:0003684">
    <property type="term" value="F:damaged DNA binding"/>
    <property type="evidence" value="ECO:0007669"/>
    <property type="project" value="InterPro"/>
</dbReference>
<feature type="domain" description="Formamidopyrimidine-DNA glycosylase catalytic" evidence="11">
    <location>
        <begin position="2"/>
        <end position="135"/>
    </location>
</feature>
<evidence type="ECO:0000256" key="5">
    <source>
        <dbReference type="ARBA" id="ARBA00023125"/>
    </source>
</evidence>
<dbReference type="GO" id="GO:0006284">
    <property type="term" value="P:base-excision repair"/>
    <property type="evidence" value="ECO:0007669"/>
    <property type="project" value="InterPro"/>
</dbReference>
<dbReference type="PANTHER" id="PTHR22993">
    <property type="entry name" value="FORMAMIDOPYRIMIDINE-DNA GLYCOSYLASE"/>
    <property type="match status" value="1"/>
</dbReference>
<sequence length="414" mass="45923">MPEIAEIARIVHFLRLHLVGKTIKTAKAIEDASVFGKVGTTGPDVAAAFTGKKVLSAGTQGKYFWLILDNPPHPVMHFGMTGWIHIKGDRTAYTNYYKKMKPEELDAWPPKHWKFHLKTEDPAVEVAFTDPRRFGRVRLVDCPGESIRKHSPLVENGPDPVVDPDVFTVDYLRSKMKSRHVPIKALILDQSVLSGVGNWVADEVLYQARLHPEQYCDDFSDVQIEALYTAIRHVCQFAVDKLGDSDQFPEDWMFHHRWSKGVKGAAGELPSGEKLAFITVGGRTSCYAPALQKKTGRIAPGVKEEHIESDAEPKPKAKKAAKSKAVKAEDDEAQTKKGKTQGETPTKKRKVEEEEKPVKKRKTEEKPAPKTKAAPKKTAPASKAAAIKAEEKAAVNGTADSRRRRSGRLQGKAV</sequence>
<dbReference type="InterPro" id="IPR015886">
    <property type="entry name" value="H2TH_FPG"/>
</dbReference>
<evidence type="ECO:0000313" key="12">
    <source>
        <dbReference type="EMBL" id="KAK3898917.1"/>
    </source>
</evidence>
<dbReference type="Pfam" id="PF06831">
    <property type="entry name" value="H2TH"/>
    <property type="match status" value="1"/>
</dbReference>
<feature type="compositionally biased region" description="Basic and acidic residues" evidence="10">
    <location>
        <begin position="302"/>
        <end position="315"/>
    </location>
</feature>
<feature type="compositionally biased region" description="Low complexity" evidence="10">
    <location>
        <begin position="370"/>
        <end position="387"/>
    </location>
</feature>
<dbReference type="GO" id="GO:0005634">
    <property type="term" value="C:nucleus"/>
    <property type="evidence" value="ECO:0007669"/>
    <property type="project" value="TreeGrafter"/>
</dbReference>
<evidence type="ECO:0000256" key="4">
    <source>
        <dbReference type="ARBA" id="ARBA00022801"/>
    </source>
</evidence>
<dbReference type="InterPro" id="IPR035937">
    <property type="entry name" value="FPG_N"/>
</dbReference>
<comment type="catalytic activity">
    <reaction evidence="1">
        <text>Hydrolysis of DNA containing ring-opened 7-methylguanine residues, releasing 2,6-diamino-4-hydroxy-5-(N-methyl)formamidopyrimidine.</text>
        <dbReference type="EC" id="3.2.2.23"/>
    </reaction>
</comment>
<evidence type="ECO:0000256" key="9">
    <source>
        <dbReference type="ARBA" id="ARBA00023295"/>
    </source>
</evidence>
<dbReference type="PROSITE" id="PS51068">
    <property type="entry name" value="FPG_CAT"/>
    <property type="match status" value="1"/>
</dbReference>
<dbReference type="CDD" id="cd08972">
    <property type="entry name" value="PF_Nei_N"/>
    <property type="match status" value="1"/>
</dbReference>
<protein>
    <recommendedName>
        <fullName evidence="11">Formamidopyrimidine-DNA glycosylase catalytic domain-containing protein</fullName>
    </recommendedName>
</protein>
<dbReference type="GO" id="GO:0008534">
    <property type="term" value="F:oxidized purine nucleobase lesion DNA N-glycosylase activity"/>
    <property type="evidence" value="ECO:0007669"/>
    <property type="project" value="UniProtKB-EC"/>
</dbReference>
<evidence type="ECO:0000256" key="6">
    <source>
        <dbReference type="ARBA" id="ARBA00023204"/>
    </source>
</evidence>
<dbReference type="GO" id="GO:0003906">
    <property type="term" value="F:DNA-(apurinic or apyrimidinic site) endonuclease activity"/>
    <property type="evidence" value="ECO:0007669"/>
    <property type="project" value="InterPro"/>
</dbReference>
<dbReference type="EMBL" id="MU855860">
    <property type="protein sequence ID" value="KAK3898917.1"/>
    <property type="molecule type" value="Genomic_DNA"/>
</dbReference>
<evidence type="ECO:0000256" key="7">
    <source>
        <dbReference type="ARBA" id="ARBA00023239"/>
    </source>
</evidence>
<dbReference type="SMART" id="SM01232">
    <property type="entry name" value="H2TH"/>
    <property type="match status" value="1"/>
</dbReference>
<comment type="similarity">
    <text evidence="2">Belongs to the FPG family.</text>
</comment>
<dbReference type="InterPro" id="IPR012319">
    <property type="entry name" value="FPG_cat"/>
</dbReference>
<reference evidence="12" key="2">
    <citation type="submission" date="2023-05" db="EMBL/GenBank/DDBJ databases">
        <authorList>
            <consortium name="Lawrence Berkeley National Laboratory"/>
            <person name="Steindorff A."/>
            <person name="Hensen N."/>
            <person name="Bonometti L."/>
            <person name="Westerberg I."/>
            <person name="Brannstrom I.O."/>
            <person name="Guillou S."/>
            <person name="Cros-Aarteil S."/>
            <person name="Calhoun S."/>
            <person name="Haridas S."/>
            <person name="Kuo A."/>
            <person name="Mondo S."/>
            <person name="Pangilinan J."/>
            <person name="Riley R."/>
            <person name="Labutti K."/>
            <person name="Andreopoulos B."/>
            <person name="Lipzen A."/>
            <person name="Chen C."/>
            <person name="Yanf M."/>
            <person name="Daum C."/>
            <person name="Ng V."/>
            <person name="Clum A."/>
            <person name="Ohm R."/>
            <person name="Martin F."/>
            <person name="Silar P."/>
            <person name="Natvig D."/>
            <person name="Lalanne C."/>
            <person name="Gautier V."/>
            <person name="Ament-Velasquez S.L."/>
            <person name="Kruys A."/>
            <person name="Hutchinson M.I."/>
            <person name="Powell A.J."/>
            <person name="Barry K."/>
            <person name="Miller A.N."/>
            <person name="Grigoriev I.V."/>
            <person name="Debuchy R."/>
            <person name="Gladieux P."/>
            <person name="Thoren M.H."/>
            <person name="Johannesson H."/>
        </authorList>
    </citation>
    <scope>NUCLEOTIDE SEQUENCE</scope>
    <source>
        <strain evidence="12">CBS 103.79</strain>
    </source>
</reference>
<keyword evidence="4" id="KW-0378">Hydrolase</keyword>
<keyword evidence="13" id="KW-1185">Reference proteome</keyword>
<organism evidence="12 13">
    <name type="scientific">Staphylotrichum tortipilum</name>
    <dbReference type="NCBI Taxonomy" id="2831512"/>
    <lineage>
        <taxon>Eukaryota</taxon>
        <taxon>Fungi</taxon>
        <taxon>Dikarya</taxon>
        <taxon>Ascomycota</taxon>
        <taxon>Pezizomycotina</taxon>
        <taxon>Sordariomycetes</taxon>
        <taxon>Sordariomycetidae</taxon>
        <taxon>Sordariales</taxon>
        <taxon>Chaetomiaceae</taxon>
        <taxon>Staphylotrichum</taxon>
    </lineage>
</organism>
<dbReference type="SUPFAM" id="SSF46946">
    <property type="entry name" value="S13-like H2TH domain"/>
    <property type="match status" value="1"/>
</dbReference>
<feature type="compositionally biased region" description="Basic residues" evidence="10">
    <location>
        <begin position="316"/>
        <end position="325"/>
    </location>
</feature>
<evidence type="ECO:0000259" key="11">
    <source>
        <dbReference type="PROSITE" id="PS51068"/>
    </source>
</evidence>
<comment type="caution">
    <text evidence="12">The sequence shown here is derived from an EMBL/GenBank/DDBJ whole genome shotgun (WGS) entry which is preliminary data.</text>
</comment>
<dbReference type="GO" id="GO:0008270">
    <property type="term" value="F:zinc ion binding"/>
    <property type="evidence" value="ECO:0007669"/>
    <property type="project" value="InterPro"/>
</dbReference>
<dbReference type="GO" id="GO:0016829">
    <property type="term" value="F:lyase activity"/>
    <property type="evidence" value="ECO:0007669"/>
    <property type="project" value="UniProtKB-KW"/>
</dbReference>
<dbReference type="SMART" id="SM00898">
    <property type="entry name" value="Fapy_DNA_glyco"/>
    <property type="match status" value="1"/>
</dbReference>
<evidence type="ECO:0000256" key="8">
    <source>
        <dbReference type="ARBA" id="ARBA00023268"/>
    </source>
</evidence>
<keyword evidence="9" id="KW-0326">Glycosidase</keyword>
<proteinExistence type="inferred from homology"/>
<keyword evidence="6" id="KW-0234">DNA repair</keyword>
<accession>A0AAN6MET2</accession>
<evidence type="ECO:0000256" key="3">
    <source>
        <dbReference type="ARBA" id="ARBA00022763"/>
    </source>
</evidence>
<reference evidence="12" key="1">
    <citation type="journal article" date="2023" name="Mol. Phylogenet. Evol.">
        <title>Genome-scale phylogeny and comparative genomics of the fungal order Sordariales.</title>
        <authorList>
            <person name="Hensen N."/>
            <person name="Bonometti L."/>
            <person name="Westerberg I."/>
            <person name="Brannstrom I.O."/>
            <person name="Guillou S."/>
            <person name="Cros-Aarteil S."/>
            <person name="Calhoun S."/>
            <person name="Haridas S."/>
            <person name="Kuo A."/>
            <person name="Mondo S."/>
            <person name="Pangilinan J."/>
            <person name="Riley R."/>
            <person name="LaButti K."/>
            <person name="Andreopoulos B."/>
            <person name="Lipzen A."/>
            <person name="Chen C."/>
            <person name="Yan M."/>
            <person name="Daum C."/>
            <person name="Ng V."/>
            <person name="Clum A."/>
            <person name="Steindorff A."/>
            <person name="Ohm R.A."/>
            <person name="Martin F."/>
            <person name="Silar P."/>
            <person name="Natvig D.O."/>
            <person name="Lalanne C."/>
            <person name="Gautier V."/>
            <person name="Ament-Velasquez S.L."/>
            <person name="Kruys A."/>
            <person name="Hutchinson M.I."/>
            <person name="Powell A.J."/>
            <person name="Barry K."/>
            <person name="Miller A.N."/>
            <person name="Grigoriev I.V."/>
            <person name="Debuchy R."/>
            <person name="Gladieux P."/>
            <person name="Hiltunen Thoren M."/>
            <person name="Johannesson H."/>
        </authorList>
    </citation>
    <scope>NUCLEOTIDE SEQUENCE</scope>
    <source>
        <strain evidence="12">CBS 103.79</strain>
    </source>
</reference>
<dbReference type="FunFam" id="1.10.8.50:FF:000009">
    <property type="entry name" value="Formamidopyrimidine-DNA glycosylase"/>
    <property type="match status" value="1"/>
</dbReference>
<dbReference type="InterPro" id="IPR010979">
    <property type="entry name" value="Ribosomal_uS13-like_H2TH"/>
</dbReference>